<keyword evidence="4 7" id="KW-0547">Nucleotide-binding</keyword>
<keyword evidence="12" id="KW-1185">Reference proteome</keyword>
<reference evidence="11" key="1">
    <citation type="submission" date="2021-05" db="EMBL/GenBank/DDBJ databases">
        <title>The genome of the haptophyte Pavlova lutheri (Diacronema luteri, Pavlovales) - a model for lipid biosynthesis in eukaryotic algae.</title>
        <authorList>
            <person name="Hulatt C.J."/>
            <person name="Posewitz M.C."/>
        </authorList>
    </citation>
    <scope>NUCLEOTIDE SEQUENCE</scope>
    <source>
        <strain evidence="11">NIVA-4/92</strain>
    </source>
</reference>
<evidence type="ECO:0000256" key="8">
    <source>
        <dbReference type="SAM" id="Coils"/>
    </source>
</evidence>
<dbReference type="PANTHER" id="PTHR44167:SF23">
    <property type="entry name" value="CDC7 KINASE, ISOFORM A-RELATED"/>
    <property type="match status" value="1"/>
</dbReference>
<dbReference type="GO" id="GO:0005524">
    <property type="term" value="F:ATP binding"/>
    <property type="evidence" value="ECO:0007669"/>
    <property type="project" value="UniProtKB-UniRule"/>
</dbReference>
<dbReference type="PROSITE" id="PS50011">
    <property type="entry name" value="PROTEIN_KINASE_DOM"/>
    <property type="match status" value="1"/>
</dbReference>
<keyword evidence="2" id="KW-0723">Serine/threonine-protein kinase</keyword>
<evidence type="ECO:0000256" key="4">
    <source>
        <dbReference type="ARBA" id="ARBA00022741"/>
    </source>
</evidence>
<dbReference type="GO" id="GO:0005634">
    <property type="term" value="C:nucleus"/>
    <property type="evidence" value="ECO:0007669"/>
    <property type="project" value="TreeGrafter"/>
</dbReference>
<dbReference type="InterPro" id="IPR011009">
    <property type="entry name" value="Kinase-like_dom_sf"/>
</dbReference>
<evidence type="ECO:0000256" key="6">
    <source>
        <dbReference type="ARBA" id="ARBA00022840"/>
    </source>
</evidence>
<organism evidence="11 12">
    <name type="scientific">Diacronema lutheri</name>
    <name type="common">Unicellular marine alga</name>
    <name type="synonym">Monochrysis lutheri</name>
    <dbReference type="NCBI Taxonomy" id="2081491"/>
    <lineage>
        <taxon>Eukaryota</taxon>
        <taxon>Haptista</taxon>
        <taxon>Haptophyta</taxon>
        <taxon>Pavlovophyceae</taxon>
        <taxon>Pavlovales</taxon>
        <taxon>Pavlovaceae</taxon>
        <taxon>Diacronema</taxon>
    </lineage>
</organism>
<keyword evidence="6 7" id="KW-0067">ATP-binding</keyword>
<dbReference type="Proteomes" id="UP000751190">
    <property type="component" value="Unassembled WGS sequence"/>
</dbReference>
<dbReference type="GO" id="GO:0004674">
    <property type="term" value="F:protein serine/threonine kinase activity"/>
    <property type="evidence" value="ECO:0007669"/>
    <property type="project" value="UniProtKB-KW"/>
</dbReference>
<dbReference type="Gene3D" id="3.30.200.20">
    <property type="entry name" value="Phosphorylase Kinase, domain 1"/>
    <property type="match status" value="1"/>
</dbReference>
<feature type="region of interest" description="Disordered" evidence="9">
    <location>
        <begin position="1"/>
        <end position="29"/>
    </location>
</feature>
<dbReference type="Pfam" id="PF00069">
    <property type="entry name" value="Pkinase"/>
    <property type="match status" value="2"/>
</dbReference>
<dbReference type="SUPFAM" id="SSF56112">
    <property type="entry name" value="Protein kinase-like (PK-like)"/>
    <property type="match status" value="1"/>
</dbReference>
<dbReference type="Gene3D" id="1.10.510.10">
    <property type="entry name" value="Transferase(Phosphotransferase) domain 1"/>
    <property type="match status" value="1"/>
</dbReference>
<accession>A0A8J5XH73</accession>
<dbReference type="EC" id="2.7.11.1" evidence="1"/>
<evidence type="ECO:0000256" key="2">
    <source>
        <dbReference type="ARBA" id="ARBA00022527"/>
    </source>
</evidence>
<dbReference type="EMBL" id="JAGTXO010000014">
    <property type="protein sequence ID" value="KAG8464053.1"/>
    <property type="molecule type" value="Genomic_DNA"/>
</dbReference>
<keyword evidence="3" id="KW-0808">Transferase</keyword>
<dbReference type="InterPro" id="IPR000719">
    <property type="entry name" value="Prot_kinase_dom"/>
</dbReference>
<sequence>MAAAALQLKRKAEEEEEEETERLGKQRERFPELSGLYKPTESLGQGTYAVVWRAHVLHGDAEGSEVAVKRFKTQHNKLSRLQNEAQMLIQCRDGTNVVALHKIVRKDEKVAFILPYFPHDSFRDNLHRFDVQHTLRYIGGLFAALTHVHACGVVHRDVKPSNALYSFERREMLLVDFGLAERMREPPATAPKPRGCARPASASVGGGAGVRRPHGVSGATRAADTPSGAGGRVQYIAPKASLAHANTPGRLAARAALAECALTLPRSRAGTKGFRAPECLLGHEPSSGAVDVWAAGVTLLSILSRVYPFFNGADDIDQLWEIAVLRGRRPMQAAARELGRSFKPTNGPHDAMGSCSYVPDDARPLADVTRLSLDVIPSGIVREALLDLTDACLDVNARTRITARMASARVAEIVELALAGAPIATPEAPPAQEAAVPAGAPAVSAPAGAPAVSALAGELAGALAASAPAGAPGSVEPVSRSLIGCVAVAAPPLA</sequence>
<dbReference type="AlphaFoldDB" id="A0A8J5XH73"/>
<dbReference type="GO" id="GO:0044773">
    <property type="term" value="P:mitotic DNA damage checkpoint signaling"/>
    <property type="evidence" value="ECO:0007669"/>
    <property type="project" value="TreeGrafter"/>
</dbReference>
<name>A0A8J5XH73_DIALT</name>
<comment type="caution">
    <text evidence="11">The sequence shown here is derived from an EMBL/GenBank/DDBJ whole genome shotgun (WGS) entry which is preliminary data.</text>
</comment>
<dbReference type="InterPro" id="IPR017441">
    <property type="entry name" value="Protein_kinase_ATP_BS"/>
</dbReference>
<gene>
    <name evidence="11" type="ORF">KFE25_000221</name>
</gene>
<dbReference type="PROSITE" id="PS00107">
    <property type="entry name" value="PROTEIN_KINASE_ATP"/>
    <property type="match status" value="1"/>
</dbReference>
<dbReference type="OrthoDB" id="10020333at2759"/>
<keyword evidence="5" id="KW-0418">Kinase</keyword>
<evidence type="ECO:0000256" key="5">
    <source>
        <dbReference type="ARBA" id="ARBA00022777"/>
    </source>
</evidence>
<evidence type="ECO:0000256" key="9">
    <source>
        <dbReference type="SAM" id="MobiDB-lite"/>
    </source>
</evidence>
<evidence type="ECO:0000256" key="1">
    <source>
        <dbReference type="ARBA" id="ARBA00012513"/>
    </source>
</evidence>
<protein>
    <recommendedName>
        <fullName evidence="1">non-specific serine/threonine protein kinase</fullName>
        <ecNumber evidence="1">2.7.11.1</ecNumber>
    </recommendedName>
</protein>
<feature type="region of interest" description="Disordered" evidence="9">
    <location>
        <begin position="185"/>
        <end position="230"/>
    </location>
</feature>
<evidence type="ECO:0000313" key="12">
    <source>
        <dbReference type="Proteomes" id="UP000751190"/>
    </source>
</evidence>
<keyword evidence="8" id="KW-0175">Coiled coil</keyword>
<feature type="binding site" evidence="7">
    <location>
        <position position="69"/>
    </location>
    <ligand>
        <name>ATP</name>
        <dbReference type="ChEBI" id="CHEBI:30616"/>
    </ligand>
</feature>
<feature type="coiled-coil region" evidence="8">
    <location>
        <begin position="1"/>
        <end position="29"/>
    </location>
</feature>
<evidence type="ECO:0000256" key="3">
    <source>
        <dbReference type="ARBA" id="ARBA00022679"/>
    </source>
</evidence>
<dbReference type="PANTHER" id="PTHR44167">
    <property type="entry name" value="OVARIAN-SPECIFIC SERINE/THREONINE-PROTEIN KINASE LOK-RELATED"/>
    <property type="match status" value="1"/>
</dbReference>
<evidence type="ECO:0000259" key="10">
    <source>
        <dbReference type="PROSITE" id="PS50011"/>
    </source>
</evidence>
<feature type="domain" description="Protein kinase" evidence="10">
    <location>
        <begin position="37"/>
        <end position="414"/>
    </location>
</feature>
<proteinExistence type="predicted"/>
<evidence type="ECO:0000256" key="7">
    <source>
        <dbReference type="PROSITE-ProRule" id="PRU10141"/>
    </source>
</evidence>
<dbReference type="SMART" id="SM00220">
    <property type="entry name" value="S_TKc"/>
    <property type="match status" value="1"/>
</dbReference>
<evidence type="ECO:0000313" key="11">
    <source>
        <dbReference type="EMBL" id="KAG8464053.1"/>
    </source>
</evidence>